<dbReference type="AlphaFoldDB" id="A0A917N2S0"/>
<reference evidence="1" key="1">
    <citation type="journal article" date="2014" name="Int. J. Syst. Evol. Microbiol.">
        <title>Complete genome sequence of Corynebacterium casei LMG S-19264T (=DSM 44701T), isolated from a smear-ripened cheese.</title>
        <authorList>
            <consortium name="US DOE Joint Genome Institute (JGI-PGF)"/>
            <person name="Walter F."/>
            <person name="Albersmeier A."/>
            <person name="Kalinowski J."/>
            <person name="Ruckert C."/>
        </authorList>
    </citation>
    <scope>NUCLEOTIDE SEQUENCE</scope>
    <source>
        <strain evidence="1">CCM 8711</strain>
    </source>
</reference>
<proteinExistence type="predicted"/>
<gene>
    <name evidence="1" type="ORF">GCM10011425_30260</name>
</gene>
<sequence length="327" mass="38041">MNPILIKIGACVLLLTVLQSCKEAPGTWVNNKIATKHRAEFHQLNDQLLGALKSNNTSQLENIMSREFLESSGKNRQIELCSIRMREGKNYLLDEYYMVHPTPDPISVKSFKYDINSYTISYNPLTRERYLAFFTVQYHGDKWLLTAVYNKYKYGWKVDDLELNPYTVGGKTAPELFKQAQQEYDKHYLVNAMTTMQLSRSCALPSVLWRYDEQEEMDEFYSKIGEEADNAYTFPIVVKQLPTKPAIIKIFTQNRDEGVMPNIYYISKVSLNDTLAVKKEHDAMKKVIGLIMPGIDKGNKYIHYTVFNKMPDWQKKNTPQFDILDKY</sequence>
<evidence type="ECO:0000313" key="2">
    <source>
        <dbReference type="Proteomes" id="UP000662074"/>
    </source>
</evidence>
<name>A0A917N2S0_9SPHI</name>
<dbReference type="Proteomes" id="UP000662074">
    <property type="component" value="Unassembled WGS sequence"/>
</dbReference>
<evidence type="ECO:0000313" key="1">
    <source>
        <dbReference type="EMBL" id="GGI51814.1"/>
    </source>
</evidence>
<dbReference type="EMBL" id="BMDO01000009">
    <property type="protein sequence ID" value="GGI51814.1"/>
    <property type="molecule type" value="Genomic_DNA"/>
</dbReference>
<organism evidence="1 2">
    <name type="scientific">Mucilaginibacter galii</name>
    <dbReference type="NCBI Taxonomy" id="2005073"/>
    <lineage>
        <taxon>Bacteria</taxon>
        <taxon>Pseudomonadati</taxon>
        <taxon>Bacteroidota</taxon>
        <taxon>Sphingobacteriia</taxon>
        <taxon>Sphingobacteriales</taxon>
        <taxon>Sphingobacteriaceae</taxon>
        <taxon>Mucilaginibacter</taxon>
    </lineage>
</organism>
<protein>
    <submittedName>
        <fullName evidence="1">Uncharacterized protein</fullName>
    </submittedName>
</protein>
<dbReference type="PROSITE" id="PS51257">
    <property type="entry name" value="PROKAR_LIPOPROTEIN"/>
    <property type="match status" value="1"/>
</dbReference>
<accession>A0A917N2S0</accession>
<comment type="caution">
    <text evidence="1">The sequence shown here is derived from an EMBL/GenBank/DDBJ whole genome shotgun (WGS) entry which is preliminary data.</text>
</comment>
<reference evidence="1" key="2">
    <citation type="submission" date="2020-09" db="EMBL/GenBank/DDBJ databases">
        <authorList>
            <person name="Sun Q."/>
            <person name="Sedlacek I."/>
        </authorList>
    </citation>
    <scope>NUCLEOTIDE SEQUENCE</scope>
    <source>
        <strain evidence="1">CCM 8711</strain>
    </source>
</reference>
<keyword evidence="2" id="KW-1185">Reference proteome</keyword>
<dbReference type="RefSeq" id="WP_188417927.1">
    <property type="nucleotide sequence ID" value="NZ_BMDO01000009.1"/>
</dbReference>